<reference evidence="1 2" key="1">
    <citation type="submission" date="2024-04" db="EMBL/GenBank/DDBJ databases">
        <title>The reference genome of an endangered Asteraceae, Deinandra increscens subsp. villosa, native to the Central Coast of California.</title>
        <authorList>
            <person name="Guilliams M."/>
            <person name="Hasenstab-Lehman K."/>
            <person name="Meyer R."/>
            <person name="Mcevoy S."/>
        </authorList>
    </citation>
    <scope>NUCLEOTIDE SEQUENCE [LARGE SCALE GENOMIC DNA]</scope>
    <source>
        <tissue evidence="1">Leaf</tissue>
    </source>
</reference>
<accession>A0AAP0H8B6</accession>
<dbReference type="AlphaFoldDB" id="A0AAP0H8B6"/>
<dbReference type="Proteomes" id="UP001408789">
    <property type="component" value="Unassembled WGS sequence"/>
</dbReference>
<organism evidence="1 2">
    <name type="scientific">Deinandra increscens subsp. villosa</name>
    <dbReference type="NCBI Taxonomy" id="3103831"/>
    <lineage>
        <taxon>Eukaryota</taxon>
        <taxon>Viridiplantae</taxon>
        <taxon>Streptophyta</taxon>
        <taxon>Embryophyta</taxon>
        <taxon>Tracheophyta</taxon>
        <taxon>Spermatophyta</taxon>
        <taxon>Magnoliopsida</taxon>
        <taxon>eudicotyledons</taxon>
        <taxon>Gunneridae</taxon>
        <taxon>Pentapetalae</taxon>
        <taxon>asterids</taxon>
        <taxon>campanulids</taxon>
        <taxon>Asterales</taxon>
        <taxon>Asteraceae</taxon>
        <taxon>Asteroideae</taxon>
        <taxon>Heliantheae alliance</taxon>
        <taxon>Madieae</taxon>
        <taxon>Madiinae</taxon>
        <taxon>Deinandra</taxon>
    </lineage>
</organism>
<proteinExistence type="predicted"/>
<evidence type="ECO:0000313" key="2">
    <source>
        <dbReference type="Proteomes" id="UP001408789"/>
    </source>
</evidence>
<name>A0AAP0H8B6_9ASTR</name>
<gene>
    <name evidence="1" type="ORF">SSX86_003927</name>
</gene>
<dbReference type="EMBL" id="JBCNJP010000007">
    <property type="protein sequence ID" value="KAK9075601.1"/>
    <property type="molecule type" value="Genomic_DNA"/>
</dbReference>
<keyword evidence="2" id="KW-1185">Reference proteome</keyword>
<comment type="caution">
    <text evidence="1">The sequence shown here is derived from an EMBL/GenBank/DDBJ whole genome shotgun (WGS) entry which is preliminary data.</text>
</comment>
<protein>
    <recommendedName>
        <fullName evidence="3">Protein FAR1-RELATED SEQUENCE</fullName>
    </recommendedName>
</protein>
<evidence type="ECO:0000313" key="1">
    <source>
        <dbReference type="EMBL" id="KAK9075601.1"/>
    </source>
</evidence>
<evidence type="ECO:0008006" key="3">
    <source>
        <dbReference type="Google" id="ProtNLM"/>
    </source>
</evidence>
<sequence>MYGVLCRHIFYILGFNDVLEFPKQYVLRRWTREAVPNVANPMVPLDGVQAADIDVDAVVRDIMFSTEYIVNKLVKDMDKLCLFRENIKKEMSEADNLPVVLPGPRPKDRMAIYAGSTQPSNTTIRVPIGTRFKGCGPGKRLKSAREQAISQSGKKQRKCSKCDAIDHDARIDIISSVLHPR</sequence>